<evidence type="ECO:0000259" key="3">
    <source>
        <dbReference type="Pfam" id="PF16344"/>
    </source>
</evidence>
<dbReference type="PANTHER" id="PTHR30273:SF2">
    <property type="entry name" value="PROTEIN FECR"/>
    <property type="match status" value="1"/>
</dbReference>
<gene>
    <name evidence="4" type="ORF">I6J59_03300</name>
</gene>
<evidence type="ECO:0000256" key="1">
    <source>
        <dbReference type="SAM" id="Phobius"/>
    </source>
</evidence>
<evidence type="ECO:0000313" key="4">
    <source>
        <dbReference type="EMBL" id="QRO50672.1"/>
    </source>
</evidence>
<evidence type="ECO:0000313" key="5">
    <source>
        <dbReference type="Proteomes" id="UP000654720"/>
    </source>
</evidence>
<dbReference type="Pfam" id="PF16344">
    <property type="entry name" value="FecR_C"/>
    <property type="match status" value="1"/>
</dbReference>
<dbReference type="Proteomes" id="UP000654720">
    <property type="component" value="Chromosome"/>
</dbReference>
<dbReference type="Pfam" id="PF04773">
    <property type="entry name" value="FecR"/>
    <property type="match status" value="1"/>
</dbReference>
<sequence>MIEQDEKEIRIREYLSGELSEAGRQEFREWLAKDMDVRRIFKEQVKQMHLIRWAEHWDVIDEETARRQVVARMRQRRLRIGFVRYAAVVVVMLVAGLVIWAGRYQSKELPVLAVVSTPVVNVPVLKLANGKEIPISSRNTEIIRSTRRVDIQLADSGRLEYVAKSDSIVGEVEYNTLVVPQGCEFNIVLADGSRVWLNAGSSLRYPEAFSRDERKVFLSGEAYFEVEHDESTPFIVNTEVMDLQVLGTSFNIKAYDNENTVVTTLVSGKIRQEFPNVGKKIVLTPSRQSVFDRVSGKLETKQADIQETLAWREGKIIANNERLEDIFRQLSRWYDFKVVYTLPSLKDIRFYLHSNRYAEVRTILEHLQTTKGIRFTYAENTIYVSQ</sequence>
<dbReference type="InterPro" id="IPR006860">
    <property type="entry name" value="FecR"/>
</dbReference>
<dbReference type="GeneID" id="93096504"/>
<proteinExistence type="predicted"/>
<feature type="transmembrane region" description="Helical" evidence="1">
    <location>
        <begin position="82"/>
        <end position="102"/>
    </location>
</feature>
<dbReference type="Gene3D" id="3.55.50.30">
    <property type="match status" value="1"/>
</dbReference>
<dbReference type="PANTHER" id="PTHR30273">
    <property type="entry name" value="PERIPLASMIC SIGNAL SENSOR AND SIGMA FACTOR ACTIVATOR FECR-RELATED"/>
    <property type="match status" value="1"/>
</dbReference>
<reference evidence="4 5" key="1">
    <citation type="submission" date="2021-02" db="EMBL/GenBank/DDBJ databases">
        <title>FDA dAtabase for Regulatory Grade micrObial Sequences (FDA-ARGOS): Supporting development and validation of Infectious Disease Dx tests.</title>
        <authorList>
            <person name="Carlson P."/>
            <person name="Fischbach M."/>
            <person name="Hastie J."/>
            <person name="Bilen M."/>
            <person name="Cheng A."/>
            <person name="Tallon L."/>
            <person name="Sadzewicz L."/>
            <person name="Zhao X."/>
            <person name="Boylan J."/>
            <person name="Ott S."/>
            <person name="Bowen H."/>
            <person name="Vavikolanu K."/>
            <person name="Mehta A."/>
            <person name="Aluvathingal J."/>
            <person name="Nadendla S."/>
            <person name="Yan Y."/>
            <person name="Sichtig H."/>
        </authorList>
    </citation>
    <scope>NUCLEOTIDE SEQUENCE [LARGE SCALE GENOMIC DNA]</scope>
    <source>
        <strain evidence="4 5">FDAARGOS_1229</strain>
    </source>
</reference>
<feature type="domain" description="FecR protein" evidence="2">
    <location>
        <begin position="176"/>
        <end position="270"/>
    </location>
</feature>
<keyword evidence="1" id="KW-0812">Transmembrane</keyword>
<keyword evidence="5" id="KW-1185">Reference proteome</keyword>
<protein>
    <submittedName>
        <fullName evidence="4">FecR domain-containing protein</fullName>
    </submittedName>
</protein>
<name>A0ABX7H6I8_9BACT</name>
<dbReference type="PIRSF" id="PIRSF018266">
    <property type="entry name" value="FecR"/>
    <property type="match status" value="1"/>
</dbReference>
<dbReference type="InterPro" id="IPR032508">
    <property type="entry name" value="FecR_C"/>
</dbReference>
<dbReference type="InterPro" id="IPR012373">
    <property type="entry name" value="Ferrdict_sens_TM"/>
</dbReference>
<keyword evidence="1" id="KW-0472">Membrane</keyword>
<organism evidence="4 5">
    <name type="scientific">Butyricimonas virosa</name>
    <dbReference type="NCBI Taxonomy" id="544645"/>
    <lineage>
        <taxon>Bacteria</taxon>
        <taxon>Pseudomonadati</taxon>
        <taxon>Bacteroidota</taxon>
        <taxon>Bacteroidia</taxon>
        <taxon>Bacteroidales</taxon>
        <taxon>Odoribacteraceae</taxon>
        <taxon>Butyricimonas</taxon>
    </lineage>
</organism>
<feature type="domain" description="Protein FecR C-terminal" evidence="3">
    <location>
        <begin position="316"/>
        <end position="384"/>
    </location>
</feature>
<dbReference type="Gene3D" id="2.60.120.1440">
    <property type="match status" value="1"/>
</dbReference>
<accession>A0ABX7H6I8</accession>
<keyword evidence="1" id="KW-1133">Transmembrane helix</keyword>
<evidence type="ECO:0000259" key="2">
    <source>
        <dbReference type="Pfam" id="PF04773"/>
    </source>
</evidence>
<dbReference type="EMBL" id="CP069450">
    <property type="protein sequence ID" value="QRO50672.1"/>
    <property type="molecule type" value="Genomic_DNA"/>
</dbReference>
<dbReference type="RefSeq" id="WP_051465876.1">
    <property type="nucleotide sequence ID" value="NZ_CAMXLP010000004.1"/>
</dbReference>